<proteinExistence type="inferred from homology"/>
<dbReference type="Gene3D" id="3.40.50.10490">
    <property type="entry name" value="Glucose-6-phosphate isomerase like protein, domain 1"/>
    <property type="match status" value="2"/>
</dbReference>
<dbReference type="PROSITE" id="PS51464">
    <property type="entry name" value="SIS"/>
    <property type="match status" value="1"/>
</dbReference>
<dbReference type="CDD" id="cd05637">
    <property type="entry name" value="SIS_PGI_PMI_2"/>
    <property type="match status" value="1"/>
</dbReference>
<accession>A0ABX0GTD4</accession>
<dbReference type="EMBL" id="JAANNP010000001">
    <property type="protein sequence ID" value="NHC13089.1"/>
    <property type="molecule type" value="Genomic_DNA"/>
</dbReference>
<dbReference type="Pfam" id="PF10432">
    <property type="entry name" value="bact-PGI_C"/>
    <property type="match status" value="1"/>
</dbReference>
<dbReference type="InterPro" id="IPR046348">
    <property type="entry name" value="SIS_dom_sf"/>
</dbReference>
<organism evidence="4 5">
    <name type="scientific">Motilibacter deserti</name>
    <dbReference type="NCBI Taxonomy" id="2714956"/>
    <lineage>
        <taxon>Bacteria</taxon>
        <taxon>Bacillati</taxon>
        <taxon>Actinomycetota</taxon>
        <taxon>Actinomycetes</taxon>
        <taxon>Motilibacterales</taxon>
        <taxon>Motilibacteraceae</taxon>
        <taxon>Motilibacter</taxon>
    </lineage>
</organism>
<sequence>MLQACASSGAQVRAAARAAREAGVAAVAEDGRPRSVVAVGVGGSGIAADVLAAVSGPSCPVQVLPVHDLVLPGWVGPLDLVVGVSCSGSTEETLLVVEEAARRGSRVVTVGAAGSRLAAAGERARGVHLPVDAGGRLPRASFWSLSVPLLVLADVLGLAAVPEESLEATAALLDSLAERCGPRQPVGENPAKDLALSLAGTLPMIWGSSGVAGAAAYRMASQLAENAKLPAVSGALPEAGHNQVVALDGPLASSSADGADDLFRDPFEEPPSLRLRAVLLRDSEEHPRTAARADAVEAIAQGRGVATTVLRAEGATVVERLASLVGLGDFASTYLALATGVDPSPIPAIVELKARIGDAAR</sequence>
<evidence type="ECO:0000313" key="5">
    <source>
        <dbReference type="Proteomes" id="UP000800981"/>
    </source>
</evidence>
<dbReference type="InterPro" id="IPR001347">
    <property type="entry name" value="SIS_dom"/>
</dbReference>
<evidence type="ECO:0000259" key="3">
    <source>
        <dbReference type="PROSITE" id="PS51464"/>
    </source>
</evidence>
<feature type="domain" description="SIS" evidence="3">
    <location>
        <begin position="24"/>
        <end position="176"/>
    </location>
</feature>
<gene>
    <name evidence="4" type="ORF">G9H71_04765</name>
</gene>
<dbReference type="InterPro" id="IPR019490">
    <property type="entry name" value="Glu6P/Mann6P_isomerase_C"/>
</dbReference>
<dbReference type="GO" id="GO:0016853">
    <property type="term" value="F:isomerase activity"/>
    <property type="evidence" value="ECO:0007669"/>
    <property type="project" value="UniProtKB-KW"/>
</dbReference>
<evidence type="ECO:0000256" key="2">
    <source>
        <dbReference type="ARBA" id="ARBA00023235"/>
    </source>
</evidence>
<reference evidence="4 5" key="1">
    <citation type="submission" date="2020-03" db="EMBL/GenBank/DDBJ databases">
        <title>Two novel Motilibacter sp.</title>
        <authorList>
            <person name="Liu S."/>
        </authorList>
    </citation>
    <scope>NUCLEOTIDE SEQUENCE [LARGE SCALE GENOMIC DNA]</scope>
    <source>
        <strain evidence="4 5">E257</strain>
    </source>
</reference>
<keyword evidence="2 4" id="KW-0413">Isomerase</keyword>
<protein>
    <submittedName>
        <fullName evidence="4">Mannose-6-phosphate isomerase</fullName>
    </submittedName>
</protein>
<name>A0ABX0GTD4_9ACTN</name>
<comment type="similarity">
    <text evidence="1">Belongs to the PGI/PMI family.</text>
</comment>
<evidence type="ECO:0000256" key="1">
    <source>
        <dbReference type="ARBA" id="ARBA00010523"/>
    </source>
</evidence>
<dbReference type="Proteomes" id="UP000800981">
    <property type="component" value="Unassembled WGS sequence"/>
</dbReference>
<dbReference type="SUPFAM" id="SSF53697">
    <property type="entry name" value="SIS domain"/>
    <property type="match status" value="1"/>
</dbReference>
<evidence type="ECO:0000313" key="4">
    <source>
        <dbReference type="EMBL" id="NHC13089.1"/>
    </source>
</evidence>
<comment type="caution">
    <text evidence="4">The sequence shown here is derived from an EMBL/GenBank/DDBJ whole genome shotgun (WGS) entry which is preliminary data.</text>
</comment>
<keyword evidence="5" id="KW-1185">Reference proteome</keyword>